<dbReference type="EMBL" id="BA000028">
    <property type="protein sequence ID" value="BAC13281.1"/>
    <property type="molecule type" value="Genomic_DNA"/>
</dbReference>
<protein>
    <submittedName>
        <fullName evidence="1">Uncharacterized protein</fullName>
    </submittedName>
</protein>
<sequence>MNSISDITSVGQGEISSIEDLLNQVATTIENAGTVEGEGRFTDYKNNGNNVGLTALKEKIRTDLVDNLVKIDDISEEDRIFYDKAKKDFENGEMDKSTFDSIENVLANYGSSAFLNNPLQKKLIDELSNSIASNINKWLRDNTTFLQQNHHQ</sequence>
<dbReference type="KEGG" id="oih:OB1325"/>
<accession>Q8ERH7</accession>
<dbReference type="Proteomes" id="UP000000822">
    <property type="component" value="Chromosome"/>
</dbReference>
<dbReference type="eggNOG" id="COG0699">
    <property type="taxonomic scope" value="Bacteria"/>
</dbReference>
<name>Q8ERH7_OCEIH</name>
<reference evidence="1 2" key="2">
    <citation type="journal article" date="2002" name="Nucleic Acids Res.">
        <title>Genome sequence of Oceanobacillus iheyensis isolated from the Iheya Ridge and its unexpected adaptive capabilities to extreme environments.</title>
        <authorList>
            <person name="Takami H."/>
            <person name="Takaki Y."/>
            <person name="Uchiyama I."/>
        </authorList>
    </citation>
    <scope>NUCLEOTIDE SEQUENCE [LARGE SCALE GENOMIC DNA]</scope>
    <source>
        <strain evidence="2">DSM 14371 / CIP 107618 / JCM 11309 / KCTC 3954 / HTE831</strain>
    </source>
</reference>
<gene>
    <name evidence="1" type="ordered locus">OB1325</name>
</gene>
<evidence type="ECO:0000313" key="2">
    <source>
        <dbReference type="Proteomes" id="UP000000822"/>
    </source>
</evidence>
<dbReference type="RefSeq" id="WP_011065730.1">
    <property type="nucleotide sequence ID" value="NC_004193.1"/>
</dbReference>
<dbReference type="AlphaFoldDB" id="Q8ERH7"/>
<reference evidence="1 2" key="1">
    <citation type="journal article" date="2001" name="FEMS Microbiol. Lett.">
        <title>Oceanobacillus iheyensis gen. nov., sp. nov., a deep-sea extremely halotolerant and alkaliphilic species isolated from a depth of 1050 m on the Iheya Ridge.</title>
        <authorList>
            <person name="Lu J."/>
            <person name="Nogi Y."/>
            <person name="Takami H."/>
        </authorList>
    </citation>
    <scope>NUCLEOTIDE SEQUENCE [LARGE SCALE GENOMIC DNA]</scope>
    <source>
        <strain evidence="2">DSM 14371 / CIP 107618 / JCM 11309 / KCTC 3954 / HTE831</strain>
    </source>
</reference>
<dbReference type="HOGENOM" id="CLU_1720468_0_0_9"/>
<dbReference type="STRING" id="221109.gene:10733565"/>
<evidence type="ECO:0000313" key="1">
    <source>
        <dbReference type="EMBL" id="BAC13281.1"/>
    </source>
</evidence>
<organism evidence="1 2">
    <name type="scientific">Oceanobacillus iheyensis (strain DSM 14371 / CIP 107618 / JCM 11309 / KCTC 3954 / HTE831)</name>
    <dbReference type="NCBI Taxonomy" id="221109"/>
    <lineage>
        <taxon>Bacteria</taxon>
        <taxon>Bacillati</taxon>
        <taxon>Bacillota</taxon>
        <taxon>Bacilli</taxon>
        <taxon>Bacillales</taxon>
        <taxon>Bacillaceae</taxon>
        <taxon>Oceanobacillus</taxon>
    </lineage>
</organism>
<proteinExistence type="predicted"/>
<keyword evidence="2" id="KW-1185">Reference proteome</keyword>